<dbReference type="GO" id="GO:0000272">
    <property type="term" value="P:polysaccharide catabolic process"/>
    <property type="evidence" value="ECO:0007669"/>
    <property type="project" value="InterPro"/>
</dbReference>
<evidence type="ECO:0000256" key="2">
    <source>
        <dbReference type="SAM" id="Phobius"/>
    </source>
</evidence>
<feature type="transmembrane region" description="Helical" evidence="2">
    <location>
        <begin position="12"/>
        <end position="31"/>
    </location>
</feature>
<dbReference type="InterPro" id="IPR002105">
    <property type="entry name" value="Dockerin_1_rpt"/>
</dbReference>
<dbReference type="SUPFAM" id="SSF63446">
    <property type="entry name" value="Type I dockerin domain"/>
    <property type="match status" value="1"/>
</dbReference>
<reference evidence="3 4" key="1">
    <citation type="journal article" date="2016" name="Nat. Commun.">
        <title>Thousands of microbial genomes shed light on interconnected biogeochemical processes in an aquifer system.</title>
        <authorList>
            <person name="Anantharaman K."/>
            <person name="Brown C.T."/>
            <person name="Hug L.A."/>
            <person name="Sharon I."/>
            <person name="Castelle C.J."/>
            <person name="Probst A.J."/>
            <person name="Thomas B.C."/>
            <person name="Singh A."/>
            <person name="Wilkins M.J."/>
            <person name="Karaoz U."/>
            <person name="Brodie E.L."/>
            <person name="Williams K.H."/>
            <person name="Hubbard S.S."/>
            <person name="Banfield J.F."/>
        </authorList>
    </citation>
    <scope>NUCLEOTIDE SEQUENCE [LARGE SCALE GENOMIC DNA]</scope>
</reference>
<feature type="compositionally biased region" description="Pro residues" evidence="1">
    <location>
        <begin position="468"/>
        <end position="482"/>
    </location>
</feature>
<accession>A0A1F7GEW8</accession>
<sequence>MNHSRKGEIATTITLITLFTMFIGVIAGQIATNNSRTVRSKAAEGCVYMAKVMVTKAGGPFSETQNGSGQFWGVKNNKGDQHGFDSSPSYSEWYYHPAQEKFLPEPGAHYSKGDLAEIFLLGLNTNQWNVKNIFCYDNGNSHACRSDTALSIGSNGSISIKNIRVDCGVDVTYGWDVESKTKTAPTAAPTSVPPTVVPTASQSCVGLGGRCSPNSFQSCCPDSTCLVNTPPPAKPTLTGSIPFTPIPNGNTNEVSGKCVRSSQPPTPKPTAPTASNCSYTAYAQVKKRTAGGLSLLTIGENASNAGFGVSNNKQLEQFGPNHVAGKFGTIQNISKTSFLGNTAEFDYINPHHPYKDFFPNDSHLYRIGEPASVTLLGLNPRWKIVGKFCDDIGTGPKACDGGVKKQPLNKIITNFRLDCKIAVRYGWIVEDTVPTASPKPTKPIYPTNPVITPRPTNTPNPSISPSLTPTPNPSISPSPTPQPIACNGAATAGGYSEFPDEREWEMGTGTGNVYVSYQMYGIQDKLEVFQDKTDIYHTGPVGGSAEFVAGSLINQPINYITGGSSKIKAVLTSNQTRDDKEGTQWFYSISCPMQPPPIEAVCHDATGRVSGKIEVPDKLKKICDSHNGCTVRVKLTSQNQVLTTEAKSPDFTYIFSNVNNEIATSVTVGVVEDVNGILLSGSYNNLSKNCFEPRRWNDKGGYTFGDICDIDMTRERGCNAENVDFVFVPISQVPFPSKVNRITMDLNKDGVINAIDYTKVARKFGKVAKYTPEDLNHDGFVNAIDISLIIFNLNKQTG</sequence>
<gene>
    <name evidence="3" type="ORF">A2799_03775</name>
</gene>
<feature type="region of interest" description="Disordered" evidence="1">
    <location>
        <begin position="252"/>
        <end position="274"/>
    </location>
</feature>
<comment type="caution">
    <text evidence="3">The sequence shown here is derived from an EMBL/GenBank/DDBJ whole genome shotgun (WGS) entry which is preliminary data.</text>
</comment>
<keyword evidence="2" id="KW-0812">Transmembrane</keyword>
<dbReference type="Gene3D" id="1.10.1330.10">
    <property type="entry name" value="Dockerin domain"/>
    <property type="match status" value="1"/>
</dbReference>
<dbReference type="CDD" id="cd14256">
    <property type="entry name" value="Dockerin_I"/>
    <property type="match status" value="1"/>
</dbReference>
<dbReference type="InterPro" id="IPR036439">
    <property type="entry name" value="Dockerin_dom_sf"/>
</dbReference>
<evidence type="ECO:0000256" key="1">
    <source>
        <dbReference type="SAM" id="MobiDB-lite"/>
    </source>
</evidence>
<evidence type="ECO:0008006" key="5">
    <source>
        <dbReference type="Google" id="ProtNLM"/>
    </source>
</evidence>
<keyword evidence="2" id="KW-1133">Transmembrane helix</keyword>
<keyword evidence="2" id="KW-0472">Membrane</keyword>
<feature type="region of interest" description="Disordered" evidence="1">
    <location>
        <begin position="436"/>
        <end position="492"/>
    </location>
</feature>
<protein>
    <recommendedName>
        <fullName evidence="5">Dockerin domain-containing protein</fullName>
    </recommendedName>
</protein>
<dbReference type="EMBL" id="MFZH01000045">
    <property type="protein sequence ID" value="OGK17471.1"/>
    <property type="molecule type" value="Genomic_DNA"/>
</dbReference>
<proteinExistence type="predicted"/>
<feature type="compositionally biased region" description="Low complexity" evidence="1">
    <location>
        <begin position="447"/>
        <end position="467"/>
    </location>
</feature>
<name>A0A1F7GEW8_9BACT</name>
<dbReference type="AlphaFoldDB" id="A0A1F7GEW8"/>
<dbReference type="GO" id="GO:0004553">
    <property type="term" value="F:hydrolase activity, hydrolyzing O-glycosyl compounds"/>
    <property type="evidence" value="ECO:0007669"/>
    <property type="project" value="InterPro"/>
</dbReference>
<dbReference type="InterPro" id="IPR018247">
    <property type="entry name" value="EF_Hand_1_Ca_BS"/>
</dbReference>
<dbReference type="Proteomes" id="UP000176850">
    <property type="component" value="Unassembled WGS sequence"/>
</dbReference>
<dbReference type="PROSITE" id="PS00018">
    <property type="entry name" value="EF_HAND_1"/>
    <property type="match status" value="2"/>
</dbReference>
<dbReference type="PROSITE" id="PS00448">
    <property type="entry name" value="CLOS_CELLULOSOME_RPT"/>
    <property type="match status" value="1"/>
</dbReference>
<evidence type="ECO:0000313" key="4">
    <source>
        <dbReference type="Proteomes" id="UP000176850"/>
    </source>
</evidence>
<organism evidence="3 4">
    <name type="scientific">Candidatus Roizmanbacteria bacterium RIFCSPHIGHO2_01_FULL_39_24</name>
    <dbReference type="NCBI Taxonomy" id="1802032"/>
    <lineage>
        <taxon>Bacteria</taxon>
        <taxon>Candidatus Roizmaniibacteriota</taxon>
    </lineage>
</organism>
<evidence type="ECO:0000313" key="3">
    <source>
        <dbReference type="EMBL" id="OGK17471.1"/>
    </source>
</evidence>